<evidence type="ECO:0008006" key="3">
    <source>
        <dbReference type="Google" id="ProtNLM"/>
    </source>
</evidence>
<dbReference type="EMBL" id="JAEUBG010005440">
    <property type="protein sequence ID" value="KAH3674921.1"/>
    <property type="molecule type" value="Genomic_DNA"/>
</dbReference>
<organism evidence="1 2">
    <name type="scientific">Wickerhamomyces pijperi</name>
    <name type="common">Yeast</name>
    <name type="synonym">Pichia pijperi</name>
    <dbReference type="NCBI Taxonomy" id="599730"/>
    <lineage>
        <taxon>Eukaryota</taxon>
        <taxon>Fungi</taxon>
        <taxon>Dikarya</taxon>
        <taxon>Ascomycota</taxon>
        <taxon>Saccharomycotina</taxon>
        <taxon>Saccharomycetes</taxon>
        <taxon>Phaffomycetales</taxon>
        <taxon>Wickerhamomycetaceae</taxon>
        <taxon>Wickerhamomyces</taxon>
    </lineage>
</organism>
<reference evidence="1" key="2">
    <citation type="submission" date="2021-01" db="EMBL/GenBank/DDBJ databases">
        <authorList>
            <person name="Schikora-Tamarit M.A."/>
        </authorList>
    </citation>
    <scope>NUCLEOTIDE SEQUENCE</scope>
    <source>
        <strain evidence="1">CBS2887</strain>
    </source>
</reference>
<evidence type="ECO:0000313" key="1">
    <source>
        <dbReference type="EMBL" id="KAH3674921.1"/>
    </source>
</evidence>
<dbReference type="Proteomes" id="UP000774326">
    <property type="component" value="Unassembled WGS sequence"/>
</dbReference>
<protein>
    <recommendedName>
        <fullName evidence="3">Nitrogen regulatory protein areA GATA-like domain-containing protein</fullName>
    </recommendedName>
</protein>
<dbReference type="PANTHER" id="PTHR28051">
    <property type="entry name" value="PROTEIN MTL1-RELATED"/>
    <property type="match status" value="1"/>
</dbReference>
<dbReference type="InterPro" id="IPR052292">
    <property type="entry name" value="Glucose_repression_reg"/>
</dbReference>
<proteinExistence type="predicted"/>
<dbReference type="AlphaFoldDB" id="A0A9P8PMU0"/>
<dbReference type="OrthoDB" id="5563539at2759"/>
<comment type="caution">
    <text evidence="1">The sequence shown here is derived from an EMBL/GenBank/DDBJ whole genome shotgun (WGS) entry which is preliminary data.</text>
</comment>
<reference evidence="1" key="1">
    <citation type="journal article" date="2021" name="Open Biol.">
        <title>Shared evolutionary footprints suggest mitochondrial oxidative damage underlies multiple complex I losses in fungi.</title>
        <authorList>
            <person name="Schikora-Tamarit M.A."/>
            <person name="Marcet-Houben M."/>
            <person name="Nosek J."/>
            <person name="Gabaldon T."/>
        </authorList>
    </citation>
    <scope>NUCLEOTIDE SEQUENCE</scope>
    <source>
        <strain evidence="1">CBS2887</strain>
    </source>
</reference>
<dbReference type="PANTHER" id="PTHR28051:SF1">
    <property type="entry name" value="PROTEIN MTL1-RELATED"/>
    <property type="match status" value="1"/>
</dbReference>
<gene>
    <name evidence="1" type="ORF">WICPIJ_009430</name>
</gene>
<dbReference type="GO" id="GO:0007039">
    <property type="term" value="P:protein catabolic process in the vacuole"/>
    <property type="evidence" value="ECO:0007669"/>
    <property type="project" value="TreeGrafter"/>
</dbReference>
<name>A0A9P8PMU0_WICPI</name>
<evidence type="ECO:0000313" key="2">
    <source>
        <dbReference type="Proteomes" id="UP000774326"/>
    </source>
</evidence>
<keyword evidence="2" id="KW-1185">Reference proteome</keyword>
<dbReference type="GO" id="GO:0005773">
    <property type="term" value="C:vacuole"/>
    <property type="evidence" value="ECO:0007669"/>
    <property type="project" value="GOC"/>
</dbReference>
<dbReference type="GO" id="GO:0042149">
    <property type="term" value="P:cellular response to glucose starvation"/>
    <property type="evidence" value="ECO:0007669"/>
    <property type="project" value="TreeGrafter"/>
</dbReference>
<sequence length="220" mass="25133">MNFYSFDDQFTTVHKKQSQDSTKLTGVDYFQFNFTQAQIHNCWKLINSANRANLNSSCIPQSTDINRLENIAWRKWGKIRNSLKDVDPKTLNWYKDCDITWLYGPLVQGTSVLEQSSSVRRSCSAVSIPTLKARKLSDVSVDSVDSYPSSVESSPFDSEYEQDNDTDFEEDFEDECCVKPILKSQKSDTDCLLDCQTAAGNNIKIHKSVSFAEMVQIRQF</sequence>
<accession>A0A9P8PMU0</accession>